<dbReference type="InterPro" id="IPR043129">
    <property type="entry name" value="ATPase_NBD"/>
</dbReference>
<dbReference type="Proteomes" id="UP000050501">
    <property type="component" value="Unassembled WGS sequence"/>
</dbReference>
<evidence type="ECO:0000256" key="3">
    <source>
        <dbReference type="ARBA" id="ARBA00022679"/>
    </source>
</evidence>
<proteinExistence type="inferred from homology"/>
<dbReference type="InterPro" id="IPR006000">
    <property type="entry name" value="Xylulokinase"/>
</dbReference>
<dbReference type="OrthoDB" id="9805576at2"/>
<dbReference type="SUPFAM" id="SSF53067">
    <property type="entry name" value="Actin-like ATPase domain"/>
    <property type="match status" value="2"/>
</dbReference>
<dbReference type="PROSITE" id="PS00445">
    <property type="entry name" value="FGGY_KINASES_2"/>
    <property type="match status" value="1"/>
</dbReference>
<dbReference type="InterPro" id="IPR050406">
    <property type="entry name" value="FGGY_Carb_Kinase"/>
</dbReference>
<evidence type="ECO:0000256" key="2">
    <source>
        <dbReference type="ARBA" id="ARBA00022629"/>
    </source>
</evidence>
<keyword evidence="14" id="KW-1185">Reference proteome</keyword>
<keyword evidence="6 8" id="KW-0067">ATP-binding</keyword>
<feature type="domain" description="Carbohydrate kinase FGGY C-terminal" evidence="12">
    <location>
        <begin position="259"/>
        <end position="445"/>
    </location>
</feature>
<comment type="function">
    <text evidence="8">Catalyzes the phosphorylation of D-xylulose to D-xylulose 5-phosphate.</text>
</comment>
<dbReference type="GO" id="GO:0005524">
    <property type="term" value="F:ATP binding"/>
    <property type="evidence" value="ECO:0007669"/>
    <property type="project" value="UniProtKB-UniRule"/>
</dbReference>
<comment type="caution">
    <text evidence="13">The sequence shown here is derived from an EMBL/GenBank/DDBJ whole genome shotgun (WGS) entry which is preliminary data.</text>
</comment>
<dbReference type="GO" id="GO:0042732">
    <property type="term" value="P:D-xylose metabolic process"/>
    <property type="evidence" value="ECO:0007669"/>
    <property type="project" value="UniProtKB-KW"/>
</dbReference>
<protein>
    <recommendedName>
        <fullName evidence="8 10">Xylulose kinase</fullName>
        <shortName evidence="8 10">Xylulokinase</shortName>
        <ecNumber evidence="8 10">2.7.1.17</ecNumber>
    </recommendedName>
</protein>
<keyword evidence="5 8" id="KW-0418">Kinase</keyword>
<dbReference type="NCBIfam" id="TIGR01312">
    <property type="entry name" value="XylB"/>
    <property type="match status" value="1"/>
</dbReference>
<dbReference type="PANTHER" id="PTHR43095:SF5">
    <property type="entry name" value="XYLULOSE KINASE"/>
    <property type="match status" value="1"/>
</dbReference>
<dbReference type="InterPro" id="IPR018483">
    <property type="entry name" value="Carb_kinase_FGGY_CS"/>
</dbReference>
<keyword evidence="2 8" id="KW-0859">Xylose metabolism</keyword>
<dbReference type="Gene3D" id="3.30.420.40">
    <property type="match status" value="2"/>
</dbReference>
<dbReference type="STRING" id="229921.ADN01_16155"/>
<dbReference type="HAMAP" id="MF_02220">
    <property type="entry name" value="XylB"/>
    <property type="match status" value="1"/>
</dbReference>
<keyword evidence="4 8" id="KW-0547">Nucleotide-binding</keyword>
<evidence type="ECO:0000256" key="4">
    <source>
        <dbReference type="ARBA" id="ARBA00022741"/>
    </source>
</evidence>
<feature type="site" description="Important for activity" evidence="8">
    <location>
        <position position="10"/>
    </location>
</feature>
<evidence type="ECO:0000256" key="5">
    <source>
        <dbReference type="ARBA" id="ARBA00022777"/>
    </source>
</evidence>
<evidence type="ECO:0000259" key="12">
    <source>
        <dbReference type="Pfam" id="PF02782"/>
    </source>
</evidence>
<dbReference type="Pfam" id="PF00370">
    <property type="entry name" value="FGGY_N"/>
    <property type="match status" value="1"/>
</dbReference>
<dbReference type="PATRIC" id="fig|229921.5.peg.2664"/>
<dbReference type="EMBL" id="LGCM01000060">
    <property type="protein sequence ID" value="KPL77429.1"/>
    <property type="molecule type" value="Genomic_DNA"/>
</dbReference>
<feature type="active site" description="Proton acceptor" evidence="8">
    <location>
        <position position="242"/>
    </location>
</feature>
<comment type="catalytic activity">
    <reaction evidence="8 10">
        <text>D-xylulose + ATP = D-xylulose 5-phosphate + ADP + H(+)</text>
        <dbReference type="Rhea" id="RHEA:10964"/>
        <dbReference type="ChEBI" id="CHEBI:15378"/>
        <dbReference type="ChEBI" id="CHEBI:17140"/>
        <dbReference type="ChEBI" id="CHEBI:30616"/>
        <dbReference type="ChEBI" id="CHEBI:57737"/>
        <dbReference type="ChEBI" id="CHEBI:456216"/>
        <dbReference type="EC" id="2.7.1.17"/>
    </reaction>
</comment>
<dbReference type="GO" id="GO:0004856">
    <property type="term" value="F:D-xylulokinase activity"/>
    <property type="evidence" value="ECO:0007669"/>
    <property type="project" value="UniProtKB-UniRule"/>
</dbReference>
<sequence length="500" mass="53318">MTESYLLGIDLSTTTAKALLTDTAGRVLGVGSTRLNLSTPRPLWSEQDPQEWWQAAAASIRQVLEETGADPAHIAAVGLTGQMHGLVLLGAEGQVLRPAILWNDQRTAAECNQIRERIGKERLIQITGNDALTGFTAPKILWVQNNEPQVFAQARHVLLPKDYIRYRLTGEFAMDKADGSGTILFDLQARQWSSEVLTALGLPAEWFPPTFEGPEFTGRITTEAAALTGLRAGTPVAAGGGDQAAQAVGVGAVQPGVIALTVGTSGVVFAATPQAWVEPQGRLHAFCHAAPGLWHLMGVMLSAAGSLQWYHDTLAPDMSFEALLEEAAAVPAGSEGLQFLPYLSGERTPHPDPLARGAFIGMTLRHTRGHLTRAVLEGVAFGLKDSFELIRAAGLGQIHQVRASGGGTKGALWRQILADVLETELVEINTSEGGAFGAALLAGVGAGFWPDVQAACDATIQLTRRTPPNPVNFDAYRESYAVFKSLYPSLKSAFARMSSR</sequence>
<evidence type="ECO:0000256" key="9">
    <source>
        <dbReference type="RuleBase" id="RU003733"/>
    </source>
</evidence>
<reference evidence="13 14" key="1">
    <citation type="submission" date="2015-07" db="EMBL/GenBank/DDBJ databases">
        <title>Genome sequence of Levilinea saccharolytica DSM 16555.</title>
        <authorList>
            <person name="Hemp J."/>
            <person name="Ward L.M."/>
            <person name="Pace L.A."/>
            <person name="Fischer W.W."/>
        </authorList>
    </citation>
    <scope>NUCLEOTIDE SEQUENCE [LARGE SCALE GENOMIC DNA]</scope>
    <source>
        <strain evidence="13 14">KIBI-1</strain>
    </source>
</reference>
<evidence type="ECO:0000256" key="10">
    <source>
        <dbReference type="RuleBase" id="RU364073"/>
    </source>
</evidence>
<dbReference type="Pfam" id="PF02782">
    <property type="entry name" value="FGGY_C"/>
    <property type="match status" value="1"/>
</dbReference>
<evidence type="ECO:0000256" key="1">
    <source>
        <dbReference type="ARBA" id="ARBA00009156"/>
    </source>
</evidence>
<dbReference type="AlphaFoldDB" id="A0A0P6XCB8"/>
<evidence type="ECO:0000313" key="13">
    <source>
        <dbReference type="EMBL" id="KPL77429.1"/>
    </source>
</evidence>
<dbReference type="InterPro" id="IPR018485">
    <property type="entry name" value="FGGY_C"/>
</dbReference>
<dbReference type="EC" id="2.7.1.17" evidence="8 10"/>
<dbReference type="PANTHER" id="PTHR43095">
    <property type="entry name" value="SUGAR KINASE"/>
    <property type="match status" value="1"/>
</dbReference>
<gene>
    <name evidence="8 10" type="primary">xylB</name>
    <name evidence="13" type="ORF">ADN01_16155</name>
</gene>
<name>A0A0P6XCB8_9CHLR</name>
<accession>A0A0P6XCB8</accession>
<comment type="similarity">
    <text evidence="1 8 9">Belongs to the FGGY kinase family.</text>
</comment>
<dbReference type="PIRSF" id="PIRSF000538">
    <property type="entry name" value="GlpK"/>
    <property type="match status" value="1"/>
</dbReference>
<dbReference type="RefSeq" id="WP_062419122.1">
    <property type="nucleotide sequence ID" value="NZ_DF967974.1"/>
</dbReference>
<evidence type="ECO:0000259" key="11">
    <source>
        <dbReference type="Pfam" id="PF00370"/>
    </source>
</evidence>
<keyword evidence="3 8" id="KW-0808">Transferase</keyword>
<dbReference type="CDD" id="cd07808">
    <property type="entry name" value="ASKHA_NBD_FGGY_EcXK-like"/>
    <property type="match status" value="1"/>
</dbReference>
<organism evidence="13 14">
    <name type="scientific">Levilinea saccharolytica</name>
    <dbReference type="NCBI Taxonomy" id="229921"/>
    <lineage>
        <taxon>Bacteria</taxon>
        <taxon>Bacillati</taxon>
        <taxon>Chloroflexota</taxon>
        <taxon>Anaerolineae</taxon>
        <taxon>Anaerolineales</taxon>
        <taxon>Anaerolineaceae</taxon>
        <taxon>Levilinea</taxon>
    </lineage>
</organism>
<dbReference type="InterPro" id="IPR000577">
    <property type="entry name" value="Carb_kinase_FGGY"/>
</dbReference>
<dbReference type="PROSITE" id="PS00933">
    <property type="entry name" value="FGGY_KINASES_1"/>
    <property type="match status" value="1"/>
</dbReference>
<evidence type="ECO:0000256" key="7">
    <source>
        <dbReference type="ARBA" id="ARBA00023277"/>
    </source>
</evidence>
<evidence type="ECO:0000256" key="8">
    <source>
        <dbReference type="HAMAP-Rule" id="MF_02220"/>
    </source>
</evidence>
<evidence type="ECO:0000256" key="6">
    <source>
        <dbReference type="ARBA" id="ARBA00022840"/>
    </source>
</evidence>
<dbReference type="InterPro" id="IPR018484">
    <property type="entry name" value="FGGY_N"/>
</dbReference>
<evidence type="ECO:0000313" key="14">
    <source>
        <dbReference type="Proteomes" id="UP000050501"/>
    </source>
</evidence>
<keyword evidence="7 8" id="KW-0119">Carbohydrate metabolism</keyword>
<feature type="binding site" evidence="8">
    <location>
        <begin position="83"/>
        <end position="84"/>
    </location>
    <ligand>
        <name>substrate</name>
    </ligand>
</feature>
<dbReference type="GO" id="GO:0005998">
    <property type="term" value="P:xylulose catabolic process"/>
    <property type="evidence" value="ECO:0007669"/>
    <property type="project" value="UniProtKB-UniRule"/>
</dbReference>
<feature type="domain" description="Carbohydrate kinase FGGY N-terminal" evidence="11">
    <location>
        <begin position="5"/>
        <end position="249"/>
    </location>
</feature>